<gene>
    <name evidence="7" type="ORF">GCM10022239_09560</name>
</gene>
<evidence type="ECO:0000256" key="1">
    <source>
        <dbReference type="ARBA" id="ARBA00004141"/>
    </source>
</evidence>
<evidence type="ECO:0000256" key="4">
    <source>
        <dbReference type="ARBA" id="ARBA00023136"/>
    </source>
</evidence>
<feature type="transmembrane region" description="Helical" evidence="5">
    <location>
        <begin position="199"/>
        <end position="216"/>
    </location>
</feature>
<dbReference type="PANTHER" id="PTHR37422">
    <property type="entry name" value="TEICHURONIC ACID BIOSYNTHESIS PROTEIN TUAE"/>
    <property type="match status" value="1"/>
</dbReference>
<organism evidence="7 8">
    <name type="scientific">Leifsonella bigeumensis</name>
    <dbReference type="NCBI Taxonomy" id="433643"/>
    <lineage>
        <taxon>Bacteria</taxon>
        <taxon>Bacillati</taxon>
        <taxon>Actinomycetota</taxon>
        <taxon>Actinomycetes</taxon>
        <taxon>Micrococcales</taxon>
        <taxon>Microbacteriaceae</taxon>
        <taxon>Leifsonella</taxon>
    </lineage>
</organism>
<feature type="transmembrane region" description="Helical" evidence="5">
    <location>
        <begin position="339"/>
        <end position="360"/>
    </location>
</feature>
<dbReference type="InterPro" id="IPR051533">
    <property type="entry name" value="WaaL-like"/>
</dbReference>
<feature type="transmembrane region" description="Helical" evidence="5">
    <location>
        <begin position="222"/>
        <end position="238"/>
    </location>
</feature>
<evidence type="ECO:0000313" key="7">
    <source>
        <dbReference type="EMBL" id="GAA3735615.1"/>
    </source>
</evidence>
<keyword evidence="2 5" id="KW-0812">Transmembrane</keyword>
<feature type="transmembrane region" description="Helical" evidence="5">
    <location>
        <begin position="70"/>
        <end position="91"/>
    </location>
</feature>
<dbReference type="RefSeq" id="WP_344754249.1">
    <property type="nucleotide sequence ID" value="NZ_BAABAE010000002.1"/>
</dbReference>
<feature type="transmembrane region" description="Helical" evidence="5">
    <location>
        <begin position="43"/>
        <end position="63"/>
    </location>
</feature>
<protein>
    <submittedName>
        <fullName evidence="7">O-antigen ligase family protein</fullName>
    </submittedName>
</protein>
<reference evidence="8" key="1">
    <citation type="journal article" date="2019" name="Int. J. Syst. Evol. Microbiol.">
        <title>The Global Catalogue of Microorganisms (GCM) 10K type strain sequencing project: providing services to taxonomists for standard genome sequencing and annotation.</title>
        <authorList>
            <consortium name="The Broad Institute Genomics Platform"/>
            <consortium name="The Broad Institute Genome Sequencing Center for Infectious Disease"/>
            <person name="Wu L."/>
            <person name="Ma J."/>
        </authorList>
    </citation>
    <scope>NUCLEOTIDE SEQUENCE [LARGE SCALE GENOMIC DNA]</scope>
    <source>
        <strain evidence="8">JCM 16949</strain>
    </source>
</reference>
<evidence type="ECO:0000256" key="5">
    <source>
        <dbReference type="SAM" id="Phobius"/>
    </source>
</evidence>
<feature type="transmembrane region" description="Helical" evidence="5">
    <location>
        <begin position="372"/>
        <end position="390"/>
    </location>
</feature>
<evidence type="ECO:0000313" key="8">
    <source>
        <dbReference type="Proteomes" id="UP001501004"/>
    </source>
</evidence>
<dbReference type="GO" id="GO:0016874">
    <property type="term" value="F:ligase activity"/>
    <property type="evidence" value="ECO:0007669"/>
    <property type="project" value="UniProtKB-KW"/>
</dbReference>
<evidence type="ECO:0000256" key="3">
    <source>
        <dbReference type="ARBA" id="ARBA00022989"/>
    </source>
</evidence>
<accession>A0ABP7FDP6</accession>
<dbReference type="PANTHER" id="PTHR37422:SF13">
    <property type="entry name" value="LIPOPOLYSACCHARIDE BIOSYNTHESIS PROTEIN PA4999-RELATED"/>
    <property type="match status" value="1"/>
</dbReference>
<feature type="transmembrane region" description="Helical" evidence="5">
    <location>
        <begin position="250"/>
        <end position="269"/>
    </location>
</feature>
<keyword evidence="7" id="KW-0436">Ligase</keyword>
<name>A0ABP7FDP6_9MICO</name>
<sequence>MKSGQRFDVIVAFLSSARFVTALSTATIGAAACSFAIRQTIGWAGFFGILGVLLALWVIVLISRRGEIEWNGLLPISLMVFVGWAVISVFWSRYQWVTLGSVAYLLAFTILGVAVALLRDTIQLVRAFGDVLRFALIASLVLEIVAGLLLDVQVRFLSVSGNLDHLGPLQGIFGARNQLGIVAMVAIATFVIELRTKSVPRGLGVGSLVLAAASLVLSQSPVAMGATVIVAAAALALYGLRRTSPERRRFWQFTLLGSAIVVAVLSWVFRARIIDLLDATKEADYRLNLWRRVWDLIPLHSFEGWGWVGGWRLEIVPYVGIRGIPGGAPGSAANAFLDVWLQLGFVGLIALLVLVSLAFVRSWLLAARRRSVVFTWPALVLLTLILTSIAESSILVEFGWLTLVVCTVKASRELSWRQAFTTTPMNPQLPHEH</sequence>
<keyword evidence="4 5" id="KW-0472">Membrane</keyword>
<comment type="caution">
    <text evidence="7">The sequence shown here is derived from an EMBL/GenBank/DDBJ whole genome shotgun (WGS) entry which is preliminary data.</text>
</comment>
<comment type="subcellular location">
    <subcellularLocation>
        <location evidence="1">Membrane</location>
        <topology evidence="1">Multi-pass membrane protein</topology>
    </subcellularLocation>
</comment>
<keyword evidence="8" id="KW-1185">Reference proteome</keyword>
<evidence type="ECO:0000259" key="6">
    <source>
        <dbReference type="Pfam" id="PF04932"/>
    </source>
</evidence>
<feature type="transmembrane region" description="Helical" evidence="5">
    <location>
        <begin position="131"/>
        <end position="150"/>
    </location>
</feature>
<dbReference type="Pfam" id="PF04932">
    <property type="entry name" value="Wzy_C"/>
    <property type="match status" value="1"/>
</dbReference>
<evidence type="ECO:0000256" key="2">
    <source>
        <dbReference type="ARBA" id="ARBA00022692"/>
    </source>
</evidence>
<keyword evidence="3 5" id="KW-1133">Transmembrane helix</keyword>
<feature type="domain" description="O-antigen ligase-related" evidence="6">
    <location>
        <begin position="207"/>
        <end position="352"/>
    </location>
</feature>
<dbReference type="EMBL" id="BAABAE010000002">
    <property type="protein sequence ID" value="GAA3735615.1"/>
    <property type="molecule type" value="Genomic_DNA"/>
</dbReference>
<feature type="transmembrane region" description="Helical" evidence="5">
    <location>
        <begin position="97"/>
        <end position="119"/>
    </location>
</feature>
<dbReference type="Proteomes" id="UP001501004">
    <property type="component" value="Unassembled WGS sequence"/>
</dbReference>
<feature type="transmembrane region" description="Helical" evidence="5">
    <location>
        <begin position="170"/>
        <end position="192"/>
    </location>
</feature>
<feature type="transmembrane region" description="Helical" evidence="5">
    <location>
        <begin position="12"/>
        <end position="37"/>
    </location>
</feature>
<proteinExistence type="predicted"/>
<dbReference type="InterPro" id="IPR007016">
    <property type="entry name" value="O-antigen_ligase-rel_domated"/>
</dbReference>
<dbReference type="PROSITE" id="PS51257">
    <property type="entry name" value="PROKAR_LIPOPROTEIN"/>
    <property type="match status" value="1"/>
</dbReference>